<dbReference type="InterPro" id="IPR013762">
    <property type="entry name" value="Integrase-like_cat_sf"/>
</dbReference>
<evidence type="ECO:0000256" key="2">
    <source>
        <dbReference type="ARBA" id="ARBA00022908"/>
    </source>
</evidence>
<dbReference type="PROSITE" id="PS51898">
    <property type="entry name" value="TYR_RECOMBINASE"/>
    <property type="match status" value="1"/>
</dbReference>
<dbReference type="Gene3D" id="1.10.443.10">
    <property type="entry name" value="Intergrase catalytic core"/>
    <property type="match status" value="1"/>
</dbReference>
<protein>
    <submittedName>
        <fullName evidence="8">Tyrosine-type recombinase/integrase</fullName>
    </submittedName>
</protein>
<comment type="similarity">
    <text evidence="1">Belongs to the 'phage' integrase family.</text>
</comment>
<dbReference type="PANTHER" id="PTHR30349">
    <property type="entry name" value="PHAGE INTEGRASE-RELATED"/>
    <property type="match status" value="1"/>
</dbReference>
<keyword evidence="2" id="KW-0229">DNA integration</keyword>
<evidence type="ECO:0000256" key="5">
    <source>
        <dbReference type="PROSITE-ProRule" id="PRU01248"/>
    </source>
</evidence>
<dbReference type="Pfam" id="PF00589">
    <property type="entry name" value="Phage_integrase"/>
    <property type="match status" value="1"/>
</dbReference>
<dbReference type="PANTHER" id="PTHR30349:SF41">
    <property type="entry name" value="INTEGRASE_RECOMBINASE PROTEIN MJ0367-RELATED"/>
    <property type="match status" value="1"/>
</dbReference>
<sequence length="370" mass="41237">MDIRNGIAWDGRFDLCGYTQRCAILIHRNLSLKTQFGVYPVYWCMLQESAPQLLWSLDPREAARRWLTTDSQVSYAPHSIAQYSAMIGTAADWLYKERERHLVDARPADVEAFLKSLRGRGGQPASAGTVRRYIGTLTMLFNHLAQAGLMAASPIEAVQQRLKQGGTVRNAPRFLSVEQSQSYIQWVNQQPRTGWCDERDAALRCIYLACGITVEESLRLTTSDLVTSGKHPMLHIRTPSPVTSRQLPLPGWSQPVLEAWSQTRAQLHVGGNVLFVARKRSPTVEVDGGEPMPHAISTSELYEIIRPAMEAAGMAQDQLGPQTLRNTYAVRQIDQGIDNATLMKWLGLRTAFSIDAIKRQLDSGNGPVPV</sequence>
<dbReference type="InterPro" id="IPR011010">
    <property type="entry name" value="DNA_brk_join_enz"/>
</dbReference>
<dbReference type="Proteomes" id="UP001379945">
    <property type="component" value="Unassembled WGS sequence"/>
</dbReference>
<reference evidence="8 9" key="1">
    <citation type="submission" date="2024-04" db="EMBL/GenBank/DDBJ databases">
        <title>Novel species of the genus Ideonella isolated from streams.</title>
        <authorList>
            <person name="Lu H."/>
        </authorList>
    </citation>
    <scope>NUCLEOTIDE SEQUENCE [LARGE SCALE GENOMIC DNA]</scope>
    <source>
        <strain evidence="8 9">LYT19W</strain>
    </source>
</reference>
<evidence type="ECO:0000259" key="7">
    <source>
        <dbReference type="PROSITE" id="PS51900"/>
    </source>
</evidence>
<evidence type="ECO:0000256" key="3">
    <source>
        <dbReference type="ARBA" id="ARBA00023125"/>
    </source>
</evidence>
<name>A0ABU9C3E4_9BURK</name>
<evidence type="ECO:0000313" key="9">
    <source>
        <dbReference type="Proteomes" id="UP001379945"/>
    </source>
</evidence>
<dbReference type="InterPro" id="IPR002104">
    <property type="entry name" value="Integrase_catalytic"/>
</dbReference>
<dbReference type="EMBL" id="JBBUTI010000005">
    <property type="protein sequence ID" value="MEK8046391.1"/>
    <property type="molecule type" value="Genomic_DNA"/>
</dbReference>
<organism evidence="8 9">
    <name type="scientific">Ideonella margarita</name>
    <dbReference type="NCBI Taxonomy" id="2984191"/>
    <lineage>
        <taxon>Bacteria</taxon>
        <taxon>Pseudomonadati</taxon>
        <taxon>Pseudomonadota</taxon>
        <taxon>Betaproteobacteria</taxon>
        <taxon>Burkholderiales</taxon>
        <taxon>Sphaerotilaceae</taxon>
        <taxon>Ideonella</taxon>
    </lineage>
</organism>
<keyword evidence="4" id="KW-0233">DNA recombination</keyword>
<dbReference type="SUPFAM" id="SSF56349">
    <property type="entry name" value="DNA breaking-rejoining enzymes"/>
    <property type="match status" value="1"/>
</dbReference>
<proteinExistence type="inferred from homology"/>
<accession>A0ABU9C3E4</accession>
<dbReference type="InterPro" id="IPR044068">
    <property type="entry name" value="CB"/>
</dbReference>
<gene>
    <name evidence="8" type="ORF">AACH00_08555</name>
</gene>
<dbReference type="RefSeq" id="WP_341398679.1">
    <property type="nucleotide sequence ID" value="NZ_JBBUTI010000005.1"/>
</dbReference>
<feature type="domain" description="Core-binding (CB)" evidence="7">
    <location>
        <begin position="57"/>
        <end position="145"/>
    </location>
</feature>
<evidence type="ECO:0000256" key="1">
    <source>
        <dbReference type="ARBA" id="ARBA00008857"/>
    </source>
</evidence>
<keyword evidence="9" id="KW-1185">Reference proteome</keyword>
<comment type="caution">
    <text evidence="8">The sequence shown here is derived from an EMBL/GenBank/DDBJ whole genome shotgun (WGS) entry which is preliminary data.</text>
</comment>
<dbReference type="Gene3D" id="1.10.150.130">
    <property type="match status" value="1"/>
</dbReference>
<evidence type="ECO:0000259" key="6">
    <source>
        <dbReference type="PROSITE" id="PS51898"/>
    </source>
</evidence>
<feature type="domain" description="Tyr recombinase" evidence="6">
    <location>
        <begin position="170"/>
        <end position="370"/>
    </location>
</feature>
<evidence type="ECO:0000256" key="4">
    <source>
        <dbReference type="ARBA" id="ARBA00023172"/>
    </source>
</evidence>
<dbReference type="InterPro" id="IPR050090">
    <property type="entry name" value="Tyrosine_recombinase_XerCD"/>
</dbReference>
<dbReference type="PROSITE" id="PS51900">
    <property type="entry name" value="CB"/>
    <property type="match status" value="1"/>
</dbReference>
<dbReference type="InterPro" id="IPR010998">
    <property type="entry name" value="Integrase_recombinase_N"/>
</dbReference>
<evidence type="ECO:0000313" key="8">
    <source>
        <dbReference type="EMBL" id="MEK8046391.1"/>
    </source>
</evidence>
<keyword evidence="3 5" id="KW-0238">DNA-binding</keyword>